<gene>
    <name evidence="3" type="ORF">H2200_009607</name>
</gene>
<dbReference type="InterPro" id="IPR046497">
    <property type="entry name" value="DUF6590"/>
</dbReference>
<feature type="domain" description="DUF6590" evidence="2">
    <location>
        <begin position="426"/>
        <end position="574"/>
    </location>
</feature>
<name>A0AA38X2Z4_9EURO</name>
<feature type="compositionally biased region" description="Polar residues" evidence="1">
    <location>
        <begin position="286"/>
        <end position="305"/>
    </location>
</feature>
<feature type="compositionally biased region" description="Polar residues" evidence="1">
    <location>
        <begin position="1"/>
        <end position="11"/>
    </location>
</feature>
<keyword evidence="4" id="KW-1185">Reference proteome</keyword>
<dbReference type="EMBL" id="JAPDRK010000015">
    <property type="protein sequence ID" value="KAJ9605758.1"/>
    <property type="molecule type" value="Genomic_DNA"/>
</dbReference>
<accession>A0AA38X2Z4</accession>
<feature type="region of interest" description="Disordered" evidence="1">
    <location>
        <begin position="206"/>
        <end position="324"/>
    </location>
</feature>
<organism evidence="3 4">
    <name type="scientific">Cladophialophora chaetospira</name>
    <dbReference type="NCBI Taxonomy" id="386627"/>
    <lineage>
        <taxon>Eukaryota</taxon>
        <taxon>Fungi</taxon>
        <taxon>Dikarya</taxon>
        <taxon>Ascomycota</taxon>
        <taxon>Pezizomycotina</taxon>
        <taxon>Eurotiomycetes</taxon>
        <taxon>Chaetothyriomycetidae</taxon>
        <taxon>Chaetothyriales</taxon>
        <taxon>Herpotrichiellaceae</taxon>
        <taxon>Cladophialophora</taxon>
    </lineage>
</organism>
<protein>
    <recommendedName>
        <fullName evidence="2">DUF6590 domain-containing protein</fullName>
    </recommendedName>
</protein>
<evidence type="ECO:0000259" key="2">
    <source>
        <dbReference type="Pfam" id="PF20233"/>
    </source>
</evidence>
<proteinExistence type="predicted"/>
<evidence type="ECO:0000313" key="4">
    <source>
        <dbReference type="Proteomes" id="UP001172673"/>
    </source>
</evidence>
<evidence type="ECO:0000256" key="1">
    <source>
        <dbReference type="SAM" id="MobiDB-lite"/>
    </source>
</evidence>
<feature type="compositionally biased region" description="Polar residues" evidence="1">
    <location>
        <begin position="395"/>
        <end position="404"/>
    </location>
</feature>
<evidence type="ECO:0000313" key="3">
    <source>
        <dbReference type="EMBL" id="KAJ9605758.1"/>
    </source>
</evidence>
<reference evidence="3" key="1">
    <citation type="submission" date="2022-10" db="EMBL/GenBank/DDBJ databases">
        <title>Culturing micro-colonial fungi from biological soil crusts in the Mojave desert and describing Neophaeococcomyces mojavensis, and introducing the new genera and species Taxawa tesnikishii.</title>
        <authorList>
            <person name="Kurbessoian T."/>
            <person name="Stajich J.E."/>
        </authorList>
    </citation>
    <scope>NUCLEOTIDE SEQUENCE</scope>
    <source>
        <strain evidence="3">TK_41</strain>
    </source>
</reference>
<comment type="caution">
    <text evidence="3">The sequence shown here is derived from an EMBL/GenBank/DDBJ whole genome shotgun (WGS) entry which is preliminary data.</text>
</comment>
<feature type="compositionally biased region" description="Basic and acidic residues" evidence="1">
    <location>
        <begin position="209"/>
        <end position="242"/>
    </location>
</feature>
<dbReference type="AlphaFoldDB" id="A0AA38X2Z4"/>
<dbReference type="Pfam" id="PF20233">
    <property type="entry name" value="DUF6590"/>
    <property type="match status" value="1"/>
</dbReference>
<feature type="region of interest" description="Disordered" evidence="1">
    <location>
        <begin position="1"/>
        <end position="102"/>
    </location>
</feature>
<feature type="region of interest" description="Disordered" evidence="1">
    <location>
        <begin position="377"/>
        <end position="416"/>
    </location>
</feature>
<sequence length="596" mass="66739">MDANRTSQTVNPVARRSNDQASLDRERIGSESAHTRNYALNQQRDAGPLLSHEPTSRAAMPSNTSRSERQHEGETLEPLRAPITTRRGSNAVPPGHLSGDALVRRSTSNTTTATTGSQHILPTRSRESASAVPFAHLLPSHLRDFALLPRNDDLRGIATYALRNPEVLNADPQLFFDEAARAYAFGKREYGDSLVQQGVIVRRLQRTSSDGRRSDPQDYFRRLLDDRSPTRKEHLLDFDEARKKAKEKKLESASTEQQPMSRDPPSRDRDDGDDSGMATEYKHSRTQAPSQQRVLNQNSTKTDNTPPVAIRRLPSNRVDPLIGRDPHSLNDFSIIGQPVQGTVRRYSISQYPGGQAMDLQSAPQYGTLETPTSRIMAASRPSQEPTYGSALGLPSTASMPQSLVTPKDTEHPSVKLDPRFEKRPSAYYRVGRVFAVVWHENHSANPPATSRYTYTSNPHTSVDRFGEKVYTTVRRMVVVRAGHGFCVCIQINTYGGRGLIKFKNSPEDVQAHSIIHMSDTQPIWLRDEPRSEKNHIAVKKANPEHRLQVGSRLCYARPHTVEHTVKSMDIGFVQGTVEKGCLRDILDYYKEINSTL</sequence>
<feature type="compositionally biased region" description="Basic and acidic residues" evidence="1">
    <location>
        <begin position="407"/>
        <end position="416"/>
    </location>
</feature>
<dbReference type="Proteomes" id="UP001172673">
    <property type="component" value="Unassembled WGS sequence"/>
</dbReference>
<feature type="compositionally biased region" description="Basic and acidic residues" evidence="1">
    <location>
        <begin position="16"/>
        <end position="29"/>
    </location>
</feature>